<name>A0ABD2BJQ2_VESMC</name>
<evidence type="ECO:0000313" key="2">
    <source>
        <dbReference type="Proteomes" id="UP001607303"/>
    </source>
</evidence>
<comment type="caution">
    <text evidence="1">The sequence shown here is derived from an EMBL/GenBank/DDBJ whole genome shotgun (WGS) entry which is preliminary data.</text>
</comment>
<dbReference type="AlphaFoldDB" id="A0ABD2BJQ2"/>
<dbReference type="Proteomes" id="UP001607303">
    <property type="component" value="Unassembled WGS sequence"/>
</dbReference>
<dbReference type="EMBL" id="JAYRBN010000075">
    <property type="protein sequence ID" value="KAL2733001.1"/>
    <property type="molecule type" value="Genomic_DNA"/>
</dbReference>
<keyword evidence="2" id="KW-1185">Reference proteome</keyword>
<feature type="non-terminal residue" evidence="1">
    <location>
        <position position="1"/>
    </location>
</feature>
<proteinExistence type="predicted"/>
<organism evidence="1 2">
    <name type="scientific">Vespula maculifrons</name>
    <name type="common">Eastern yellow jacket</name>
    <name type="synonym">Wasp</name>
    <dbReference type="NCBI Taxonomy" id="7453"/>
    <lineage>
        <taxon>Eukaryota</taxon>
        <taxon>Metazoa</taxon>
        <taxon>Ecdysozoa</taxon>
        <taxon>Arthropoda</taxon>
        <taxon>Hexapoda</taxon>
        <taxon>Insecta</taxon>
        <taxon>Pterygota</taxon>
        <taxon>Neoptera</taxon>
        <taxon>Endopterygota</taxon>
        <taxon>Hymenoptera</taxon>
        <taxon>Apocrita</taxon>
        <taxon>Aculeata</taxon>
        <taxon>Vespoidea</taxon>
        <taxon>Vespidae</taxon>
        <taxon>Vespinae</taxon>
        <taxon>Vespula</taxon>
    </lineage>
</organism>
<reference evidence="1 2" key="1">
    <citation type="journal article" date="2024" name="Ann. Entomol. Soc. Am.">
        <title>Genomic analyses of the southern and eastern yellowjacket wasps (Hymenoptera: Vespidae) reveal evolutionary signatures of social life.</title>
        <authorList>
            <person name="Catto M.A."/>
            <person name="Caine P.B."/>
            <person name="Orr S.E."/>
            <person name="Hunt B.G."/>
            <person name="Goodisman M.A.D."/>
        </authorList>
    </citation>
    <scope>NUCLEOTIDE SEQUENCE [LARGE SCALE GENOMIC DNA]</scope>
    <source>
        <strain evidence="1">232</strain>
        <tissue evidence="1">Head and thorax</tissue>
    </source>
</reference>
<evidence type="ECO:0000313" key="1">
    <source>
        <dbReference type="EMBL" id="KAL2733001.1"/>
    </source>
</evidence>
<gene>
    <name evidence="1" type="ORF">V1477_015242</name>
</gene>
<accession>A0ABD2BJQ2</accession>
<protein>
    <submittedName>
        <fullName evidence="1">Uncharacterized protein</fullName>
    </submittedName>
</protein>
<sequence length="97" mass="11364">IFKNSRDTVQSVEYIQCFLFFDTYRYIYIHVFVYPTLYAVLGGTDNRHVNNQGTTKRTTFLVHFYTFLVCISSRPDVFRLVPASSILISIYNIAFIC</sequence>